<dbReference type="GO" id="GO:0006351">
    <property type="term" value="P:DNA-templated transcription"/>
    <property type="evidence" value="ECO:0007669"/>
    <property type="project" value="InterPro"/>
</dbReference>
<feature type="region of interest" description="Disordered" evidence="3">
    <location>
        <begin position="674"/>
        <end position="733"/>
    </location>
</feature>
<dbReference type="SMART" id="SM00906">
    <property type="entry name" value="Fungal_trans"/>
    <property type="match status" value="1"/>
</dbReference>
<feature type="region of interest" description="Disordered" evidence="3">
    <location>
        <begin position="1"/>
        <end position="30"/>
    </location>
</feature>
<accession>A0A8H4IZ86</accession>
<feature type="compositionally biased region" description="Low complexity" evidence="3">
    <location>
        <begin position="162"/>
        <end position="173"/>
    </location>
</feature>
<evidence type="ECO:0000256" key="1">
    <source>
        <dbReference type="ARBA" id="ARBA00022723"/>
    </source>
</evidence>
<evidence type="ECO:0000313" key="6">
    <source>
        <dbReference type="Proteomes" id="UP000572817"/>
    </source>
</evidence>
<evidence type="ECO:0000256" key="3">
    <source>
        <dbReference type="SAM" id="MobiDB-lite"/>
    </source>
</evidence>
<dbReference type="Pfam" id="PF00172">
    <property type="entry name" value="Zn_clus"/>
    <property type="match status" value="1"/>
</dbReference>
<dbReference type="Proteomes" id="UP000572817">
    <property type="component" value="Unassembled WGS sequence"/>
</dbReference>
<keyword evidence="6" id="KW-1185">Reference proteome</keyword>
<dbReference type="CDD" id="cd12148">
    <property type="entry name" value="fungal_TF_MHR"/>
    <property type="match status" value="1"/>
</dbReference>
<dbReference type="CDD" id="cd00067">
    <property type="entry name" value="GAL4"/>
    <property type="match status" value="1"/>
</dbReference>
<proteinExistence type="predicted"/>
<comment type="caution">
    <text evidence="5">The sequence shown here is derived from an EMBL/GenBank/DDBJ whole genome shotgun (WGS) entry which is preliminary data.</text>
</comment>
<feature type="compositionally biased region" description="Basic and acidic residues" evidence="3">
    <location>
        <begin position="72"/>
        <end position="83"/>
    </location>
</feature>
<protein>
    <submittedName>
        <fullName evidence="5">Transcriptional regulatory protein</fullName>
    </submittedName>
</protein>
<organism evidence="5 6">
    <name type="scientific">Botryosphaeria dothidea</name>
    <dbReference type="NCBI Taxonomy" id="55169"/>
    <lineage>
        <taxon>Eukaryota</taxon>
        <taxon>Fungi</taxon>
        <taxon>Dikarya</taxon>
        <taxon>Ascomycota</taxon>
        <taxon>Pezizomycotina</taxon>
        <taxon>Dothideomycetes</taxon>
        <taxon>Dothideomycetes incertae sedis</taxon>
        <taxon>Botryosphaeriales</taxon>
        <taxon>Botryosphaeriaceae</taxon>
        <taxon>Botryosphaeria</taxon>
    </lineage>
</organism>
<dbReference type="Gene3D" id="4.10.240.10">
    <property type="entry name" value="Zn(2)-C6 fungal-type DNA-binding domain"/>
    <property type="match status" value="1"/>
</dbReference>
<dbReference type="GO" id="GO:0008270">
    <property type="term" value="F:zinc ion binding"/>
    <property type="evidence" value="ECO:0007669"/>
    <property type="project" value="InterPro"/>
</dbReference>
<feature type="region of interest" description="Disordered" evidence="3">
    <location>
        <begin position="71"/>
        <end position="116"/>
    </location>
</feature>
<dbReference type="GO" id="GO:0000981">
    <property type="term" value="F:DNA-binding transcription factor activity, RNA polymerase II-specific"/>
    <property type="evidence" value="ECO:0007669"/>
    <property type="project" value="InterPro"/>
</dbReference>
<dbReference type="Pfam" id="PF04082">
    <property type="entry name" value="Fungal_trans"/>
    <property type="match status" value="1"/>
</dbReference>
<dbReference type="AlphaFoldDB" id="A0A8H4IZ86"/>
<feature type="domain" description="Zn(2)-C6 fungal-type" evidence="4">
    <location>
        <begin position="38"/>
        <end position="68"/>
    </location>
</feature>
<dbReference type="OrthoDB" id="3037908at2759"/>
<evidence type="ECO:0000313" key="5">
    <source>
        <dbReference type="EMBL" id="KAF4307818.1"/>
    </source>
</evidence>
<keyword evidence="2" id="KW-0539">Nucleus</keyword>
<dbReference type="SMART" id="SM00066">
    <property type="entry name" value="GAL4"/>
    <property type="match status" value="1"/>
</dbReference>
<dbReference type="PANTHER" id="PTHR46910:SF1">
    <property type="entry name" value="MISCELLANEOUS ZN(II)2CYS6 TRANSCRIPTION FACTOR (EUROFUNG)-RELATED"/>
    <property type="match status" value="1"/>
</dbReference>
<gene>
    <name evidence="5" type="ORF">GTA08_BOTSDO04227</name>
</gene>
<dbReference type="SUPFAM" id="SSF57701">
    <property type="entry name" value="Zn2/Cys6 DNA-binding domain"/>
    <property type="match status" value="1"/>
</dbReference>
<feature type="region of interest" description="Disordered" evidence="3">
    <location>
        <begin position="137"/>
        <end position="196"/>
    </location>
</feature>
<dbReference type="InterPro" id="IPR001138">
    <property type="entry name" value="Zn2Cys6_DnaBD"/>
</dbReference>
<dbReference type="PANTHER" id="PTHR46910">
    <property type="entry name" value="TRANSCRIPTION FACTOR PDR1"/>
    <property type="match status" value="1"/>
</dbReference>
<dbReference type="PROSITE" id="PS50048">
    <property type="entry name" value="ZN2_CY6_FUNGAL_2"/>
    <property type="match status" value="1"/>
</dbReference>
<name>A0A8H4IZ86_9PEZI</name>
<feature type="compositionally biased region" description="Basic and acidic residues" evidence="3">
    <location>
        <begin position="682"/>
        <end position="691"/>
    </location>
</feature>
<sequence length="774" mass="84891">MAWAHESSRGGMSDMGDAGQPIGAAPIHPPKRKRLSRACNWCRKQKVRCDESLPSCLNCRLRNLDCITTEPKSGKEISSSDRKHSAKHKSLPREPDSQPPPCRSDPDSPYSSTTASTATSLLASATPVFLRTASSTTTTSSLAAANSAPPPGAWTTPETAFARPRASSRAALPQSPPKPRTEAVASSHEEPRVSAVLTPQSSDYAINYGDGPVRRKFLGASSSQVLVQWLDLSFSRRGPWPKVSHFFRYGISTAEEFPHNPWTTPKPLPPPTRNARSTYQSTAVGSTRCSQFWISPSLLQSARSWPTKTPKTLDPTDLPSLACCSAVTSIGMDAISTEPSQLATDYLTSAYAMYAHIVAMPYLRSIQALLLLALALRGRHREGVAWHVIGHAVRMAQSLGLHRHQRSHNAASDTSLPQADLDRNIWWSLFCLEKMMALQTGRPSAIRDEDCDQTFPAADASPFLCHLTGLAQMQSAIAQSMTTQVNRKKGMRDYFHEAVQLDTRLVEWAMSLSDNLRPGSTLRCTPEDQPFATFFSACYHEALITLHRTALILDTNVFREQIKRHSPEDQTLYRISQAEEICVASARAIVRALNELKSSCGDLAHLLTASAPILATFVLTISILKHPARWNVRSDLALLLNIATFTEDIFISAGQDPTFNKMFALMRDAASKHVDNATPTHDPSKASKQSERISQNSSGQEALDQHRVPNSPGASTDHIVHHDSHPPAGLDLFGNEEPWSQLLSGNLDLGTAPWDYDLDTFFGLPHFDEGSLGL</sequence>
<evidence type="ECO:0000259" key="4">
    <source>
        <dbReference type="PROSITE" id="PS50048"/>
    </source>
</evidence>
<dbReference type="InterPro" id="IPR036864">
    <property type="entry name" value="Zn2-C6_fun-type_DNA-bd_sf"/>
</dbReference>
<evidence type="ECO:0000256" key="2">
    <source>
        <dbReference type="ARBA" id="ARBA00023242"/>
    </source>
</evidence>
<dbReference type="PROSITE" id="PS00463">
    <property type="entry name" value="ZN2_CY6_FUNGAL_1"/>
    <property type="match status" value="1"/>
</dbReference>
<dbReference type="EMBL" id="WWBZ02000022">
    <property type="protein sequence ID" value="KAF4307818.1"/>
    <property type="molecule type" value="Genomic_DNA"/>
</dbReference>
<dbReference type="GO" id="GO:0003677">
    <property type="term" value="F:DNA binding"/>
    <property type="evidence" value="ECO:0007669"/>
    <property type="project" value="InterPro"/>
</dbReference>
<reference evidence="5" key="1">
    <citation type="submission" date="2020-04" db="EMBL/GenBank/DDBJ databases">
        <title>Genome Assembly and Annotation of Botryosphaeria dothidea sdau 11-99, a Latent Pathogen of Apple Fruit Ring Rot in China.</title>
        <authorList>
            <person name="Yu C."/>
            <person name="Diao Y."/>
            <person name="Lu Q."/>
            <person name="Zhao J."/>
            <person name="Cui S."/>
            <person name="Peng C."/>
            <person name="He B."/>
            <person name="Liu H."/>
        </authorList>
    </citation>
    <scope>NUCLEOTIDE SEQUENCE [LARGE SCALE GENOMIC DNA]</scope>
    <source>
        <strain evidence="5">Sdau11-99</strain>
    </source>
</reference>
<dbReference type="InterPro" id="IPR050987">
    <property type="entry name" value="AtrR-like"/>
</dbReference>
<keyword evidence="1" id="KW-0479">Metal-binding</keyword>
<dbReference type="InterPro" id="IPR007219">
    <property type="entry name" value="XnlR_reg_dom"/>
</dbReference>
<feature type="compositionally biased region" description="Low complexity" evidence="3">
    <location>
        <begin position="137"/>
        <end position="147"/>
    </location>
</feature>